<dbReference type="AlphaFoldDB" id="A0A2S5KU90"/>
<dbReference type="Proteomes" id="UP000238196">
    <property type="component" value="Unassembled WGS sequence"/>
</dbReference>
<evidence type="ECO:0008006" key="3">
    <source>
        <dbReference type="Google" id="ProtNLM"/>
    </source>
</evidence>
<name>A0A2S5KU90_9PROT</name>
<accession>A0A2S5KU90</accession>
<evidence type="ECO:0000313" key="1">
    <source>
        <dbReference type="EMBL" id="PPC78421.1"/>
    </source>
</evidence>
<dbReference type="EMBL" id="PRLP01000015">
    <property type="protein sequence ID" value="PPC78421.1"/>
    <property type="molecule type" value="Genomic_DNA"/>
</dbReference>
<organism evidence="1 2">
    <name type="scientific">Proteobacteria bacterium 228</name>
    <dbReference type="NCBI Taxonomy" id="2083153"/>
    <lineage>
        <taxon>Bacteria</taxon>
        <taxon>Pseudomonadati</taxon>
        <taxon>Pseudomonadota</taxon>
    </lineage>
</organism>
<protein>
    <recommendedName>
        <fullName evidence="3">Glycosyltransferase family 1 protein</fullName>
    </recommendedName>
</protein>
<dbReference type="OrthoDB" id="5756516at2"/>
<evidence type="ECO:0000313" key="2">
    <source>
        <dbReference type="Proteomes" id="UP000238196"/>
    </source>
</evidence>
<sequence length="374" mass="41598">MKGIYISGTHQYGAADAFMTALMDELGLLGVVVEVIPFDDLATSYSHYQDEKIDFVLSVNGIGVKVPVSARGSLAGSLNCLHISYYLDHPLHHLARFFQAPNHLALCVDLDHCDFVTMVGGRARFFPHGGSATIGLGNIDQLKSIIADKTIDVLYPVSYFDYAKQLQPIRTAASFMADAIERGEVTTLRDCLVRLKVMAPKGQPATPLTSQLLAALRQMDLCIRARNREREIKAFTAAGIRLTLVGRHVDRYAHLGDHDYLGEVSFTEALALMKKSHWVLHNSPGFEHGLHERITYPLMNGTRVITRYNSYLDDHLGSLSSLAFYRTSYELSPIIAEGYNYDVQKLAGDMAEAAKKLSWSNRAAEFKDLLTKQE</sequence>
<proteinExistence type="predicted"/>
<reference evidence="1 2" key="1">
    <citation type="submission" date="2018-02" db="EMBL/GenBank/DDBJ databases">
        <title>novel marine gammaproteobacteria from coastal saline agro ecosystem.</title>
        <authorList>
            <person name="Krishnan R."/>
            <person name="Ramesh Kumar N."/>
        </authorList>
    </citation>
    <scope>NUCLEOTIDE SEQUENCE [LARGE SCALE GENOMIC DNA]</scope>
    <source>
        <strain evidence="1 2">228</strain>
    </source>
</reference>
<gene>
    <name evidence="1" type="ORF">C4K68_05035</name>
</gene>
<comment type="caution">
    <text evidence="1">The sequence shown here is derived from an EMBL/GenBank/DDBJ whole genome shotgun (WGS) entry which is preliminary data.</text>
</comment>